<evidence type="ECO:0000256" key="5">
    <source>
        <dbReference type="ARBA" id="ARBA00022664"/>
    </source>
</evidence>
<dbReference type="GO" id="GO:0005682">
    <property type="term" value="C:U5 snRNP"/>
    <property type="evidence" value="ECO:0007669"/>
    <property type="project" value="TreeGrafter"/>
</dbReference>
<feature type="compositionally biased region" description="Low complexity" evidence="11">
    <location>
        <begin position="185"/>
        <end position="194"/>
    </location>
</feature>
<dbReference type="GO" id="GO:0005685">
    <property type="term" value="C:U1 snRNP"/>
    <property type="evidence" value="ECO:0007669"/>
    <property type="project" value="TreeGrafter"/>
</dbReference>
<dbReference type="CDD" id="cd01717">
    <property type="entry name" value="Sm_B"/>
    <property type="match status" value="1"/>
</dbReference>
<dbReference type="Proteomes" id="UP001300502">
    <property type="component" value="Unassembled WGS sequence"/>
</dbReference>
<dbReference type="GO" id="GO:0005686">
    <property type="term" value="C:U2 snRNP"/>
    <property type="evidence" value="ECO:0007669"/>
    <property type="project" value="TreeGrafter"/>
</dbReference>
<dbReference type="GO" id="GO:0003723">
    <property type="term" value="F:RNA binding"/>
    <property type="evidence" value="ECO:0007669"/>
    <property type="project" value="UniProtKB-KW"/>
</dbReference>
<evidence type="ECO:0000313" key="13">
    <source>
        <dbReference type="EMBL" id="KAK4524533.1"/>
    </source>
</evidence>
<accession>A0AAV9IB28</accession>
<evidence type="ECO:0000259" key="12">
    <source>
        <dbReference type="PROSITE" id="PS52002"/>
    </source>
</evidence>
<comment type="similarity">
    <text evidence="3">Belongs to the snRNP SmB/SmN family.</text>
</comment>
<evidence type="ECO:0000256" key="10">
    <source>
        <dbReference type="ARBA" id="ARBA00041355"/>
    </source>
</evidence>
<dbReference type="EMBL" id="JANCYU010000024">
    <property type="protein sequence ID" value="KAK4524533.1"/>
    <property type="molecule type" value="Genomic_DNA"/>
</dbReference>
<keyword evidence="7" id="KW-0508">mRNA splicing</keyword>
<dbReference type="SMART" id="SM00651">
    <property type="entry name" value="Sm"/>
    <property type="match status" value="1"/>
</dbReference>
<gene>
    <name evidence="13" type="ORF">GAYE_SCF04G2434</name>
</gene>
<name>A0AAV9IB28_9RHOD</name>
<feature type="domain" description="Sm" evidence="12">
    <location>
        <begin position="4"/>
        <end position="81"/>
    </location>
</feature>
<dbReference type="GO" id="GO:0005737">
    <property type="term" value="C:cytoplasm"/>
    <property type="evidence" value="ECO:0007669"/>
    <property type="project" value="UniProtKB-SubCell"/>
</dbReference>
<dbReference type="AlphaFoldDB" id="A0AAV9IB28"/>
<keyword evidence="6" id="KW-0694">RNA-binding</keyword>
<feature type="region of interest" description="Disordered" evidence="11">
    <location>
        <begin position="76"/>
        <end position="215"/>
    </location>
</feature>
<dbReference type="InterPro" id="IPR050914">
    <property type="entry name" value="snRNP_SmB/NAA38-like"/>
</dbReference>
<dbReference type="GO" id="GO:0046540">
    <property type="term" value="C:U4/U6 x U5 tri-snRNP complex"/>
    <property type="evidence" value="ECO:0007669"/>
    <property type="project" value="TreeGrafter"/>
</dbReference>
<proteinExistence type="inferred from homology"/>
<keyword evidence="14" id="KW-1185">Reference proteome</keyword>
<evidence type="ECO:0000256" key="9">
    <source>
        <dbReference type="ARBA" id="ARBA00023274"/>
    </source>
</evidence>
<sequence>MAVPRNSKLLQYINCRLRVSLDDQRVIVGQLLAFDKHLNLVLNDCEEFRKLKKQDKEEKRALGLVLLRGESVISMTVESPPPEQTTRKPAQRGPAPTGRGFPAGRAMPIAPPPAAVPAGLTGPVRGIGGPPPPQVRTAAPPTYGRAAPPPMPPPPGVPPPGFPRGPPPPGFGSAPPNSAPPTQAPPTWDGSNATPQPPSQSPPGQQNSAGGRQES</sequence>
<evidence type="ECO:0000256" key="2">
    <source>
        <dbReference type="ARBA" id="ARBA00004496"/>
    </source>
</evidence>
<keyword evidence="5" id="KW-0507">mRNA processing</keyword>
<evidence type="ECO:0000256" key="6">
    <source>
        <dbReference type="ARBA" id="ARBA00022884"/>
    </source>
</evidence>
<dbReference type="InterPro" id="IPR047575">
    <property type="entry name" value="Sm"/>
</dbReference>
<dbReference type="PANTHER" id="PTHR10701">
    <property type="entry name" value="SMALL NUCLEAR RIBONUCLEOPROTEIN-ASSOCIATED PROTEIN B AND N"/>
    <property type="match status" value="1"/>
</dbReference>
<dbReference type="InterPro" id="IPR010920">
    <property type="entry name" value="LSM_dom_sf"/>
</dbReference>
<dbReference type="Pfam" id="PF01423">
    <property type="entry name" value="LSM"/>
    <property type="match status" value="1"/>
</dbReference>
<evidence type="ECO:0000256" key="11">
    <source>
        <dbReference type="SAM" id="MobiDB-lite"/>
    </source>
</evidence>
<reference evidence="13 14" key="1">
    <citation type="submission" date="2022-07" db="EMBL/GenBank/DDBJ databases">
        <title>Genome-wide signatures of adaptation to extreme environments.</title>
        <authorList>
            <person name="Cho C.H."/>
            <person name="Yoon H.S."/>
        </authorList>
    </citation>
    <scope>NUCLEOTIDE SEQUENCE [LARGE SCALE GENOMIC DNA]</scope>
    <source>
        <strain evidence="13 14">108.79 E11</strain>
    </source>
</reference>
<dbReference type="Gene3D" id="2.30.30.100">
    <property type="match status" value="1"/>
</dbReference>
<comment type="subcellular location">
    <subcellularLocation>
        <location evidence="2">Cytoplasm</location>
    </subcellularLocation>
    <subcellularLocation>
        <location evidence="1">Nucleus</location>
    </subcellularLocation>
</comment>
<keyword evidence="8" id="KW-0539">Nucleus</keyword>
<evidence type="ECO:0000256" key="8">
    <source>
        <dbReference type="ARBA" id="ARBA00023242"/>
    </source>
</evidence>
<evidence type="ECO:0000256" key="4">
    <source>
        <dbReference type="ARBA" id="ARBA00022490"/>
    </source>
</evidence>
<dbReference type="GO" id="GO:0070990">
    <property type="term" value="F:snRNP binding"/>
    <property type="evidence" value="ECO:0007669"/>
    <property type="project" value="TreeGrafter"/>
</dbReference>
<dbReference type="GO" id="GO:0005687">
    <property type="term" value="C:U4 snRNP"/>
    <property type="evidence" value="ECO:0007669"/>
    <property type="project" value="TreeGrafter"/>
</dbReference>
<feature type="compositionally biased region" description="Low complexity" evidence="11">
    <location>
        <begin position="202"/>
        <end position="215"/>
    </location>
</feature>
<dbReference type="GO" id="GO:0071013">
    <property type="term" value="C:catalytic step 2 spliceosome"/>
    <property type="evidence" value="ECO:0007669"/>
    <property type="project" value="TreeGrafter"/>
</dbReference>
<organism evidence="13 14">
    <name type="scientific">Galdieria yellowstonensis</name>
    <dbReference type="NCBI Taxonomy" id="3028027"/>
    <lineage>
        <taxon>Eukaryota</taxon>
        <taxon>Rhodophyta</taxon>
        <taxon>Bangiophyceae</taxon>
        <taxon>Galdieriales</taxon>
        <taxon>Galdieriaceae</taxon>
        <taxon>Galdieria</taxon>
    </lineage>
</organism>
<dbReference type="SUPFAM" id="SSF50182">
    <property type="entry name" value="Sm-like ribonucleoproteins"/>
    <property type="match status" value="1"/>
</dbReference>
<dbReference type="GO" id="GO:0000398">
    <property type="term" value="P:mRNA splicing, via spliceosome"/>
    <property type="evidence" value="ECO:0007669"/>
    <property type="project" value="TreeGrafter"/>
</dbReference>
<feature type="compositionally biased region" description="Low complexity" evidence="11">
    <location>
        <begin position="135"/>
        <end position="146"/>
    </location>
</feature>
<feature type="compositionally biased region" description="Pro residues" evidence="11">
    <location>
        <begin position="147"/>
        <end position="170"/>
    </location>
</feature>
<evidence type="ECO:0000256" key="3">
    <source>
        <dbReference type="ARBA" id="ARBA00009123"/>
    </source>
</evidence>
<evidence type="ECO:0000256" key="7">
    <source>
        <dbReference type="ARBA" id="ARBA00023187"/>
    </source>
</evidence>
<evidence type="ECO:0000256" key="1">
    <source>
        <dbReference type="ARBA" id="ARBA00004123"/>
    </source>
</evidence>
<dbReference type="GO" id="GO:0071004">
    <property type="term" value="C:U2-type prespliceosome"/>
    <property type="evidence" value="ECO:0007669"/>
    <property type="project" value="TreeGrafter"/>
</dbReference>
<dbReference type="PANTHER" id="PTHR10701:SF0">
    <property type="entry name" value="SMALL NUCLEAR RIBONUCLEOPROTEIN-ASSOCIATED PROTEIN B"/>
    <property type="match status" value="1"/>
</dbReference>
<dbReference type="PROSITE" id="PS52002">
    <property type="entry name" value="SM"/>
    <property type="match status" value="1"/>
</dbReference>
<dbReference type="InterPro" id="IPR001163">
    <property type="entry name" value="Sm_dom_euk/arc"/>
</dbReference>
<keyword evidence="9" id="KW-0687">Ribonucleoprotein</keyword>
<comment type="caution">
    <text evidence="13">The sequence shown here is derived from an EMBL/GenBank/DDBJ whole genome shotgun (WGS) entry which is preliminary data.</text>
</comment>
<evidence type="ECO:0000313" key="14">
    <source>
        <dbReference type="Proteomes" id="UP001300502"/>
    </source>
</evidence>
<keyword evidence="4" id="KW-0963">Cytoplasm</keyword>
<protein>
    <recommendedName>
        <fullName evidence="10">Sm protein B</fullName>
    </recommendedName>
</protein>